<dbReference type="STRING" id="1122180.Lokhon_00595"/>
<keyword evidence="5 6" id="KW-0472">Membrane</keyword>
<keyword evidence="2" id="KW-0813">Transport</keyword>
<feature type="transmembrane region" description="Helical" evidence="6">
    <location>
        <begin position="156"/>
        <end position="176"/>
    </location>
</feature>
<dbReference type="eggNOG" id="COG2270">
    <property type="taxonomic scope" value="Bacteria"/>
</dbReference>
<dbReference type="PANTHER" id="PTHR23519:SF1">
    <property type="entry name" value="AUTOPHAGY-RELATED PROTEIN 22"/>
    <property type="match status" value="1"/>
</dbReference>
<gene>
    <name evidence="7" type="ORF">Lokhon_00595</name>
</gene>
<organism evidence="7 8">
    <name type="scientific">Limimaricola hongkongensis DSM 17492</name>
    <dbReference type="NCBI Taxonomy" id="1122180"/>
    <lineage>
        <taxon>Bacteria</taxon>
        <taxon>Pseudomonadati</taxon>
        <taxon>Pseudomonadota</taxon>
        <taxon>Alphaproteobacteria</taxon>
        <taxon>Rhodobacterales</taxon>
        <taxon>Paracoccaceae</taxon>
        <taxon>Limimaricola</taxon>
    </lineage>
</organism>
<feature type="transmembrane region" description="Helical" evidence="6">
    <location>
        <begin position="256"/>
        <end position="277"/>
    </location>
</feature>
<dbReference type="HOGENOM" id="CLU_017518_3_1_5"/>
<dbReference type="EMBL" id="APGJ01000003">
    <property type="protein sequence ID" value="EYD73070.1"/>
    <property type="molecule type" value="Genomic_DNA"/>
</dbReference>
<keyword evidence="3 6" id="KW-0812">Transmembrane</keyword>
<evidence type="ECO:0000256" key="2">
    <source>
        <dbReference type="ARBA" id="ARBA00022448"/>
    </source>
</evidence>
<dbReference type="GO" id="GO:0012505">
    <property type="term" value="C:endomembrane system"/>
    <property type="evidence" value="ECO:0007669"/>
    <property type="project" value="UniProtKB-SubCell"/>
</dbReference>
<evidence type="ECO:0000313" key="8">
    <source>
        <dbReference type="Proteomes" id="UP000025047"/>
    </source>
</evidence>
<dbReference type="SUPFAM" id="SSF103473">
    <property type="entry name" value="MFS general substrate transporter"/>
    <property type="match status" value="1"/>
</dbReference>
<evidence type="ECO:0000256" key="1">
    <source>
        <dbReference type="ARBA" id="ARBA00004127"/>
    </source>
</evidence>
<feature type="transmembrane region" description="Helical" evidence="6">
    <location>
        <begin position="426"/>
        <end position="445"/>
    </location>
</feature>
<feature type="transmembrane region" description="Helical" evidence="6">
    <location>
        <begin position="20"/>
        <end position="42"/>
    </location>
</feature>
<dbReference type="PATRIC" id="fig|1122180.6.peg.597"/>
<dbReference type="Proteomes" id="UP000025047">
    <property type="component" value="Unassembled WGS sequence"/>
</dbReference>
<evidence type="ECO:0000313" key="7">
    <source>
        <dbReference type="EMBL" id="EYD73070.1"/>
    </source>
</evidence>
<dbReference type="InterPro" id="IPR036259">
    <property type="entry name" value="MFS_trans_sf"/>
</dbReference>
<feature type="transmembrane region" description="Helical" evidence="6">
    <location>
        <begin position="398"/>
        <end position="420"/>
    </location>
</feature>
<dbReference type="InterPro" id="IPR050495">
    <property type="entry name" value="ATG22/LtaA_families"/>
</dbReference>
<evidence type="ECO:0000256" key="5">
    <source>
        <dbReference type="ARBA" id="ARBA00023136"/>
    </source>
</evidence>
<name>A0A017HFK5_9RHOB</name>
<dbReference type="RefSeq" id="WP_026147406.1">
    <property type="nucleotide sequence ID" value="NZ_KB822996.1"/>
</dbReference>
<feature type="transmembrane region" description="Helical" evidence="6">
    <location>
        <begin position="289"/>
        <end position="309"/>
    </location>
</feature>
<feature type="transmembrane region" description="Helical" evidence="6">
    <location>
        <begin position="114"/>
        <end position="135"/>
    </location>
</feature>
<dbReference type="OrthoDB" id="9768783at2"/>
<evidence type="ECO:0000256" key="3">
    <source>
        <dbReference type="ARBA" id="ARBA00022692"/>
    </source>
</evidence>
<keyword evidence="8" id="KW-1185">Reference proteome</keyword>
<evidence type="ECO:0000256" key="6">
    <source>
        <dbReference type="SAM" id="Phobius"/>
    </source>
</evidence>
<evidence type="ECO:0000256" key="4">
    <source>
        <dbReference type="ARBA" id="ARBA00022989"/>
    </source>
</evidence>
<feature type="transmembrane region" description="Helical" evidence="6">
    <location>
        <begin position="62"/>
        <end position="81"/>
    </location>
</feature>
<protein>
    <submittedName>
        <fullName evidence="7">Membrane protein</fullName>
    </submittedName>
</protein>
<comment type="subcellular location">
    <subcellularLocation>
        <location evidence="1">Endomembrane system</location>
        <topology evidence="1">Multi-pass membrane protein</topology>
    </subcellularLocation>
</comment>
<feature type="transmembrane region" description="Helical" evidence="6">
    <location>
        <begin position="88"/>
        <end position="108"/>
    </location>
</feature>
<keyword evidence="4 6" id="KW-1133">Transmembrane helix</keyword>
<reference evidence="7 8" key="1">
    <citation type="submission" date="2013-03" db="EMBL/GenBank/DDBJ databases">
        <authorList>
            <person name="Fiebig A."/>
            <person name="Goeker M."/>
            <person name="Klenk H.-P.P."/>
        </authorList>
    </citation>
    <scope>NUCLEOTIDE SEQUENCE [LARGE SCALE GENOMIC DNA]</scope>
    <source>
        <strain evidence="7 8">DSM 17492</strain>
    </source>
</reference>
<feature type="transmembrane region" description="Helical" evidence="6">
    <location>
        <begin position="359"/>
        <end position="378"/>
    </location>
</feature>
<sequence>MATKRRIWGWMIFDLAQQPYATLGLTFIFGPYFAAVATARFAREGLDPGLADARAQSLWASGQTVAGLVIAFSAPVLGALADASGRRMPWIAGFSVITVICAAALWVLEPDGAMLIPALVLFFAGFVAAESATNVNNALLPSLATGPMIGRISGSGAALGYWGGVVSLILVLLLFAENAAGVTLLGRPPAFGLDPEAREGTRATGPIIAAWYAVFIIPFFAWVRDTGPVARAPVTPGVIAARLVETLRDVARRPSLAAFLGASMLYRDALAAIYAFGGLYATLVLGWSVVQIGVFGIIGAIAAAVLTYAGGRADARLGPKPVIHASVWVLIGVSVLVVSMSRDSLFGVALAPGSRLPDILFYLCGALIGGAGGALYAASRSLMVRHADPARATETFGLFALSGRATAFLAPMTIGLATWMSGSTRAGLIPVILLFAIALFLLRWVDKNGDRAA</sequence>
<dbReference type="InterPro" id="IPR024671">
    <property type="entry name" value="Atg22-like"/>
</dbReference>
<dbReference type="Gene3D" id="1.20.1250.20">
    <property type="entry name" value="MFS general substrate transporter like domains"/>
    <property type="match status" value="1"/>
</dbReference>
<comment type="caution">
    <text evidence="7">The sequence shown here is derived from an EMBL/GenBank/DDBJ whole genome shotgun (WGS) entry which is preliminary data.</text>
</comment>
<feature type="transmembrane region" description="Helical" evidence="6">
    <location>
        <begin position="203"/>
        <end position="223"/>
    </location>
</feature>
<feature type="transmembrane region" description="Helical" evidence="6">
    <location>
        <begin position="321"/>
        <end position="339"/>
    </location>
</feature>
<accession>A0A017HFK5</accession>
<proteinExistence type="predicted"/>
<dbReference type="PANTHER" id="PTHR23519">
    <property type="entry name" value="AUTOPHAGY-RELATED PROTEIN 22"/>
    <property type="match status" value="1"/>
</dbReference>
<dbReference type="AlphaFoldDB" id="A0A017HFK5"/>
<dbReference type="Pfam" id="PF11700">
    <property type="entry name" value="ATG22"/>
    <property type="match status" value="1"/>
</dbReference>